<feature type="non-terminal residue" evidence="1">
    <location>
        <position position="1"/>
    </location>
</feature>
<name>X0TT40_9ZZZZ</name>
<protein>
    <submittedName>
        <fullName evidence="1">Uncharacterized protein</fullName>
    </submittedName>
</protein>
<comment type="caution">
    <text evidence="1">The sequence shown here is derived from an EMBL/GenBank/DDBJ whole genome shotgun (WGS) entry which is preliminary data.</text>
</comment>
<accession>X0TT40</accession>
<dbReference type="AlphaFoldDB" id="X0TT40"/>
<sequence length="60" mass="5958">QSALGSIKIYANGNITITSLQTSTTGNLSVGTGATGTFVSVDMKVVTVQNGIVVSIIGAT</sequence>
<gene>
    <name evidence="1" type="ORF">S01H1_29586</name>
</gene>
<dbReference type="EMBL" id="BARS01018156">
    <property type="protein sequence ID" value="GAF91342.1"/>
    <property type="molecule type" value="Genomic_DNA"/>
</dbReference>
<evidence type="ECO:0000313" key="1">
    <source>
        <dbReference type="EMBL" id="GAF91342.1"/>
    </source>
</evidence>
<reference evidence="1" key="1">
    <citation type="journal article" date="2014" name="Front. Microbiol.">
        <title>High frequency of phylogenetically diverse reductive dehalogenase-homologous genes in deep subseafloor sedimentary metagenomes.</title>
        <authorList>
            <person name="Kawai M."/>
            <person name="Futagami T."/>
            <person name="Toyoda A."/>
            <person name="Takaki Y."/>
            <person name="Nishi S."/>
            <person name="Hori S."/>
            <person name="Arai W."/>
            <person name="Tsubouchi T."/>
            <person name="Morono Y."/>
            <person name="Uchiyama I."/>
            <person name="Ito T."/>
            <person name="Fujiyama A."/>
            <person name="Inagaki F."/>
            <person name="Takami H."/>
        </authorList>
    </citation>
    <scope>NUCLEOTIDE SEQUENCE</scope>
    <source>
        <strain evidence="1">Expedition CK06-06</strain>
    </source>
</reference>
<proteinExistence type="predicted"/>
<organism evidence="1">
    <name type="scientific">marine sediment metagenome</name>
    <dbReference type="NCBI Taxonomy" id="412755"/>
    <lineage>
        <taxon>unclassified sequences</taxon>
        <taxon>metagenomes</taxon>
        <taxon>ecological metagenomes</taxon>
    </lineage>
</organism>